<gene>
    <name evidence="3" type="ORF">F2Q70_00036859</name>
</gene>
<accession>A0A8S9K0J1</accession>
<reference evidence="3" key="1">
    <citation type="submission" date="2019-12" db="EMBL/GenBank/DDBJ databases">
        <title>Genome sequencing and annotation of Brassica cretica.</title>
        <authorList>
            <person name="Studholme D.J."/>
            <person name="Sarris P.F."/>
        </authorList>
    </citation>
    <scope>NUCLEOTIDE SEQUENCE</scope>
    <source>
        <strain evidence="3">PFS-102/07</strain>
        <tissue evidence="3">Leaf</tissue>
    </source>
</reference>
<dbReference type="AlphaFoldDB" id="A0A8S9K0J1"/>
<proteinExistence type="predicted"/>
<feature type="domain" description="DUF1985" evidence="2">
    <location>
        <begin position="54"/>
        <end position="131"/>
    </location>
</feature>
<dbReference type="InterPro" id="IPR015410">
    <property type="entry name" value="DUF1985"/>
</dbReference>
<dbReference type="EMBL" id="QGKY02000246">
    <property type="protein sequence ID" value="KAF2587367.1"/>
    <property type="molecule type" value="Genomic_DNA"/>
</dbReference>
<dbReference type="Gene3D" id="2.40.50.140">
    <property type="entry name" value="Nucleic acid-binding proteins"/>
    <property type="match status" value="1"/>
</dbReference>
<name>A0A8S9K0J1_BRACR</name>
<evidence type="ECO:0000259" key="2">
    <source>
        <dbReference type="Pfam" id="PF09331"/>
    </source>
</evidence>
<dbReference type="Pfam" id="PF09331">
    <property type="entry name" value="DUF1985"/>
    <property type="match status" value="1"/>
</dbReference>
<evidence type="ECO:0000256" key="1">
    <source>
        <dbReference type="SAM" id="MobiDB-lite"/>
    </source>
</evidence>
<evidence type="ECO:0000313" key="3">
    <source>
        <dbReference type="EMBL" id="KAF2587367.1"/>
    </source>
</evidence>
<comment type="caution">
    <text evidence="3">The sequence shown here is derived from an EMBL/GenBank/DDBJ whole genome shotgun (WGS) entry which is preliminary data.</text>
</comment>
<dbReference type="SUPFAM" id="SSF50249">
    <property type="entry name" value="Nucleic acid-binding proteins"/>
    <property type="match status" value="1"/>
</dbReference>
<dbReference type="InterPro" id="IPR012340">
    <property type="entry name" value="NA-bd_OB-fold"/>
</dbReference>
<organism evidence="3">
    <name type="scientific">Brassica cretica</name>
    <name type="common">Mustard</name>
    <dbReference type="NCBI Taxonomy" id="69181"/>
    <lineage>
        <taxon>Eukaryota</taxon>
        <taxon>Viridiplantae</taxon>
        <taxon>Streptophyta</taxon>
        <taxon>Embryophyta</taxon>
        <taxon>Tracheophyta</taxon>
        <taxon>Spermatophyta</taxon>
        <taxon>Magnoliopsida</taxon>
        <taxon>eudicotyledons</taxon>
        <taxon>Gunneridae</taxon>
        <taxon>Pentapetalae</taxon>
        <taxon>rosids</taxon>
        <taxon>malvids</taxon>
        <taxon>Brassicales</taxon>
        <taxon>Brassicaceae</taxon>
        <taxon>Brassiceae</taxon>
        <taxon>Brassica</taxon>
    </lineage>
</organism>
<sequence>MSSRKKRVAKSGGKEIAHPKEVVGNQKLPSRLFATDRYPSKRFNLNASLEFLGAGRRDITIAEVAAMVAGDKEMPPTQKLKLCLIIIVDGVLLATNQEPKPSVKHVKRLEKLDRFLSFQWGRESFWWTISSMIPLAKVIGKCDDPNGVFCRKLRQETKVLAGKNWRTLMRLGHGKQLGCEKCRKNVINVSPRFKLHLMAKDDTAETKFILLDWVATLVIGVKAEKILMALSMSLKGGDTKFKVLKVWSVYNTLMVDFQYETMFGKGTIAISGSEGSLLTYSDESCGKMTTPSKRSCGDIVDHPDTTSTSKVRPVKRIKVDKMINDELSIKKNTKAGESVSGVIML</sequence>
<feature type="compositionally biased region" description="Basic and acidic residues" evidence="1">
    <location>
        <begin position="12"/>
        <end position="21"/>
    </location>
</feature>
<protein>
    <recommendedName>
        <fullName evidence="2">DUF1985 domain-containing protein</fullName>
    </recommendedName>
</protein>
<dbReference type="PANTHER" id="PTHR48449:SF1">
    <property type="entry name" value="DUF1985 DOMAIN-CONTAINING PROTEIN"/>
    <property type="match status" value="1"/>
</dbReference>
<dbReference type="PANTHER" id="PTHR48449">
    <property type="entry name" value="DUF1985 DOMAIN-CONTAINING PROTEIN"/>
    <property type="match status" value="1"/>
</dbReference>
<feature type="region of interest" description="Disordered" evidence="1">
    <location>
        <begin position="1"/>
        <end position="21"/>
    </location>
</feature>